<dbReference type="OrthoDB" id="1711136at2759"/>
<keyword evidence="3 6" id="KW-0378">Hydrolase</keyword>
<keyword evidence="2" id="KW-0820">tRNA-binding</keyword>
<keyword evidence="4" id="KW-0694">RNA-binding</keyword>
<comment type="caution">
    <text evidence="6">The sequence shown here is derived from an EMBL/GenBank/DDBJ whole genome shotgun (WGS) entry which is preliminary data.</text>
</comment>
<evidence type="ECO:0000256" key="1">
    <source>
        <dbReference type="ARBA" id="ARBA00013260"/>
    </source>
</evidence>
<dbReference type="STRING" id="97359.A0A550CZ76"/>
<dbReference type="InterPro" id="IPR018171">
    <property type="entry name" value="Pept_tRNA_hydro_CS"/>
</dbReference>
<dbReference type="Pfam" id="PF01195">
    <property type="entry name" value="Pept_tRNA_hydro"/>
    <property type="match status" value="1"/>
</dbReference>
<dbReference type="InterPro" id="IPR036416">
    <property type="entry name" value="Pept_tRNA_hydro_sf"/>
</dbReference>
<protein>
    <recommendedName>
        <fullName evidence="1">peptidyl-tRNA hydrolase</fullName>
        <ecNumber evidence="1">3.1.1.29</ecNumber>
    </recommendedName>
</protein>
<evidence type="ECO:0000313" key="6">
    <source>
        <dbReference type="EMBL" id="TRM70083.1"/>
    </source>
</evidence>
<dbReference type="PROSITE" id="PS01196">
    <property type="entry name" value="PEPT_TRNA_HYDROL_2"/>
    <property type="match status" value="1"/>
</dbReference>
<dbReference type="EC" id="3.1.1.29" evidence="1"/>
<dbReference type="NCBIfam" id="TIGR00447">
    <property type="entry name" value="pth"/>
    <property type="match status" value="1"/>
</dbReference>
<dbReference type="AlphaFoldDB" id="A0A550CZ76"/>
<dbReference type="InterPro" id="IPR001328">
    <property type="entry name" value="Pept_tRNA_hydro"/>
</dbReference>
<comment type="similarity">
    <text evidence="5">Belongs to the PTH family.</text>
</comment>
<gene>
    <name evidence="6" type="ORF">BD626DRAFT_23314</name>
</gene>
<dbReference type="GO" id="GO:0004045">
    <property type="term" value="F:peptidyl-tRNA hydrolase activity"/>
    <property type="evidence" value="ECO:0007669"/>
    <property type="project" value="UniProtKB-EC"/>
</dbReference>
<organism evidence="6 7">
    <name type="scientific">Schizophyllum amplum</name>
    <dbReference type="NCBI Taxonomy" id="97359"/>
    <lineage>
        <taxon>Eukaryota</taxon>
        <taxon>Fungi</taxon>
        <taxon>Dikarya</taxon>
        <taxon>Basidiomycota</taxon>
        <taxon>Agaricomycotina</taxon>
        <taxon>Agaricomycetes</taxon>
        <taxon>Agaricomycetidae</taxon>
        <taxon>Agaricales</taxon>
        <taxon>Schizophyllaceae</taxon>
        <taxon>Schizophyllum</taxon>
    </lineage>
</organism>
<accession>A0A550CZ76</accession>
<evidence type="ECO:0000256" key="2">
    <source>
        <dbReference type="ARBA" id="ARBA00022555"/>
    </source>
</evidence>
<dbReference type="Proteomes" id="UP000320762">
    <property type="component" value="Unassembled WGS sequence"/>
</dbReference>
<dbReference type="PANTHER" id="PTHR17224:SF1">
    <property type="entry name" value="PEPTIDYL-TRNA HYDROLASE"/>
    <property type="match status" value="1"/>
</dbReference>
<dbReference type="Gene3D" id="3.40.50.1470">
    <property type="entry name" value="Peptidyl-tRNA hydrolase"/>
    <property type="match status" value="1"/>
</dbReference>
<dbReference type="EMBL" id="VDMD01000001">
    <property type="protein sequence ID" value="TRM70083.1"/>
    <property type="molecule type" value="Genomic_DNA"/>
</dbReference>
<sequence>MSSLTRPSQFFIAGLGNLTHPSTRHSVGQHIVDDLAARLGIRMESCRNGFVGTGRMNVGDGVVHLSLYKTKMFMNLSGPPIVAKMAELSIRDPERLIVIQDSLDHEPASLSIKKGGSANGHNGVKSTIAALGGKSNFWRLRAGIGRSDGDVARYVLGRLSNHERIYWREDGLDQVIAAIEKITQKVSSN</sequence>
<evidence type="ECO:0000256" key="3">
    <source>
        <dbReference type="ARBA" id="ARBA00022801"/>
    </source>
</evidence>
<reference evidence="6 7" key="1">
    <citation type="journal article" date="2019" name="New Phytol.">
        <title>Comparative genomics reveals unique wood-decay strategies and fruiting body development in the Schizophyllaceae.</title>
        <authorList>
            <person name="Almasi E."/>
            <person name="Sahu N."/>
            <person name="Krizsan K."/>
            <person name="Balint B."/>
            <person name="Kovacs G.M."/>
            <person name="Kiss B."/>
            <person name="Cseklye J."/>
            <person name="Drula E."/>
            <person name="Henrissat B."/>
            <person name="Nagy I."/>
            <person name="Chovatia M."/>
            <person name="Adam C."/>
            <person name="LaButti K."/>
            <person name="Lipzen A."/>
            <person name="Riley R."/>
            <person name="Grigoriev I.V."/>
            <person name="Nagy L.G."/>
        </authorList>
    </citation>
    <scope>NUCLEOTIDE SEQUENCE [LARGE SCALE GENOMIC DNA]</scope>
    <source>
        <strain evidence="6 7">NL-1724</strain>
    </source>
</reference>
<dbReference type="GO" id="GO:0000049">
    <property type="term" value="F:tRNA binding"/>
    <property type="evidence" value="ECO:0007669"/>
    <property type="project" value="UniProtKB-KW"/>
</dbReference>
<dbReference type="SUPFAM" id="SSF53178">
    <property type="entry name" value="Peptidyl-tRNA hydrolase-like"/>
    <property type="match status" value="1"/>
</dbReference>
<evidence type="ECO:0000313" key="7">
    <source>
        <dbReference type="Proteomes" id="UP000320762"/>
    </source>
</evidence>
<proteinExistence type="inferred from homology"/>
<dbReference type="PANTHER" id="PTHR17224">
    <property type="entry name" value="PEPTIDYL-TRNA HYDROLASE"/>
    <property type="match status" value="1"/>
</dbReference>
<evidence type="ECO:0000256" key="5">
    <source>
        <dbReference type="ARBA" id="ARBA00038063"/>
    </source>
</evidence>
<evidence type="ECO:0000256" key="4">
    <source>
        <dbReference type="ARBA" id="ARBA00022884"/>
    </source>
</evidence>
<keyword evidence="7" id="KW-1185">Reference proteome</keyword>
<name>A0A550CZ76_9AGAR</name>